<feature type="transmembrane region" description="Helical" evidence="1">
    <location>
        <begin position="54"/>
        <end position="76"/>
    </location>
</feature>
<gene>
    <name evidence="2" type="ORF">LRX75_02515</name>
</gene>
<keyword evidence="3" id="KW-1185">Reference proteome</keyword>
<dbReference type="AlphaFoldDB" id="A0A9X1SZ17"/>
<dbReference type="EMBL" id="JAJOZR010000001">
    <property type="protein sequence ID" value="MCD7107907.1"/>
    <property type="molecule type" value="Genomic_DNA"/>
</dbReference>
<name>A0A9X1SZ17_9HYPH</name>
<keyword evidence="1" id="KW-0472">Membrane</keyword>
<evidence type="ECO:0000313" key="2">
    <source>
        <dbReference type="EMBL" id="MCD7107907.1"/>
    </source>
</evidence>
<evidence type="ECO:0000313" key="3">
    <source>
        <dbReference type="Proteomes" id="UP001139089"/>
    </source>
</evidence>
<accession>A0A9X1SZ17</accession>
<evidence type="ECO:0000256" key="1">
    <source>
        <dbReference type="SAM" id="Phobius"/>
    </source>
</evidence>
<protein>
    <submittedName>
        <fullName evidence="2">Uncharacterized protein</fullName>
    </submittedName>
</protein>
<organism evidence="2 3">
    <name type="scientific">Rhizobium quercicola</name>
    <dbReference type="NCBI Taxonomy" id="2901226"/>
    <lineage>
        <taxon>Bacteria</taxon>
        <taxon>Pseudomonadati</taxon>
        <taxon>Pseudomonadota</taxon>
        <taxon>Alphaproteobacteria</taxon>
        <taxon>Hyphomicrobiales</taxon>
        <taxon>Rhizobiaceae</taxon>
        <taxon>Rhizobium/Agrobacterium group</taxon>
        <taxon>Rhizobium</taxon>
    </lineage>
</organism>
<dbReference type="RefSeq" id="WP_231811622.1">
    <property type="nucleotide sequence ID" value="NZ_JAJOZR010000001.1"/>
</dbReference>
<comment type="caution">
    <text evidence="2">The sequence shown here is derived from an EMBL/GenBank/DDBJ whole genome shotgun (WGS) entry which is preliminary data.</text>
</comment>
<keyword evidence="1" id="KW-1133">Transmembrane helix</keyword>
<proteinExistence type="predicted"/>
<reference evidence="2" key="1">
    <citation type="submission" date="2021-12" db="EMBL/GenBank/DDBJ databases">
        <authorList>
            <person name="Li Y."/>
        </authorList>
    </citation>
    <scope>NUCLEOTIDE SEQUENCE</scope>
    <source>
        <strain evidence="2">DKSPLA3</strain>
    </source>
</reference>
<sequence>MSSKKLSIKPTSVFATDEWEGKAAYRSLPLRSHAAFDRDLSPLSGQRSSLVRRVLLVTVECTLILGLVVALLLAVVPGASS</sequence>
<dbReference type="Proteomes" id="UP001139089">
    <property type="component" value="Unassembled WGS sequence"/>
</dbReference>
<keyword evidence="1" id="KW-0812">Transmembrane</keyword>